<organism evidence="2 3">
    <name type="scientific">Trifolium medium</name>
    <dbReference type="NCBI Taxonomy" id="97028"/>
    <lineage>
        <taxon>Eukaryota</taxon>
        <taxon>Viridiplantae</taxon>
        <taxon>Streptophyta</taxon>
        <taxon>Embryophyta</taxon>
        <taxon>Tracheophyta</taxon>
        <taxon>Spermatophyta</taxon>
        <taxon>Magnoliopsida</taxon>
        <taxon>eudicotyledons</taxon>
        <taxon>Gunneridae</taxon>
        <taxon>Pentapetalae</taxon>
        <taxon>rosids</taxon>
        <taxon>fabids</taxon>
        <taxon>Fabales</taxon>
        <taxon>Fabaceae</taxon>
        <taxon>Papilionoideae</taxon>
        <taxon>50 kb inversion clade</taxon>
        <taxon>NPAAA clade</taxon>
        <taxon>Hologalegina</taxon>
        <taxon>IRL clade</taxon>
        <taxon>Trifolieae</taxon>
        <taxon>Trifolium</taxon>
    </lineage>
</organism>
<feature type="domain" description="Reverse transcriptase" evidence="1">
    <location>
        <begin position="1"/>
        <end position="200"/>
    </location>
</feature>
<dbReference type="AlphaFoldDB" id="A0A392NET9"/>
<dbReference type="PROSITE" id="PS50878">
    <property type="entry name" value="RT_POL"/>
    <property type="match status" value="1"/>
</dbReference>
<sequence>LCSESERPRFFEDIQDYHTVFLTKKGEATLRLDISKAYDRMDWTFLKDMMIKMGFSQKWIDWIMLCAEMVDYSVIFNGQKVGPIVPGGGLRQGDPLSPYLFILCAEGLSALIKQAENRGDLHGVEICRNAPIISHLLFADDCFLFFKATKTEATVLKNIFSVYESASGQAINLQKSEFYCSRNVPAEVRESIANQLSVTQDRIWKKSIPGVADIFLKPAEK</sequence>
<accession>A0A392NET9</accession>
<dbReference type="PANTHER" id="PTHR46890:SF48">
    <property type="entry name" value="RNA-DIRECTED DNA POLYMERASE"/>
    <property type="match status" value="1"/>
</dbReference>
<dbReference type="InterPro" id="IPR000477">
    <property type="entry name" value="RT_dom"/>
</dbReference>
<dbReference type="EMBL" id="LXQA010037109">
    <property type="protein sequence ID" value="MCH98242.1"/>
    <property type="molecule type" value="Genomic_DNA"/>
</dbReference>
<evidence type="ECO:0000313" key="2">
    <source>
        <dbReference type="EMBL" id="MCH98242.1"/>
    </source>
</evidence>
<reference evidence="2 3" key="1">
    <citation type="journal article" date="2018" name="Front. Plant Sci.">
        <title>Red Clover (Trifolium pratense) and Zigzag Clover (T. medium) - A Picture of Genomic Similarities and Differences.</title>
        <authorList>
            <person name="Dluhosova J."/>
            <person name="Istvanek J."/>
            <person name="Nedelnik J."/>
            <person name="Repkova J."/>
        </authorList>
    </citation>
    <scope>NUCLEOTIDE SEQUENCE [LARGE SCALE GENOMIC DNA]</scope>
    <source>
        <strain evidence="3">cv. 10/8</strain>
        <tissue evidence="2">Leaf</tissue>
    </source>
</reference>
<evidence type="ECO:0000259" key="1">
    <source>
        <dbReference type="PROSITE" id="PS50878"/>
    </source>
</evidence>
<evidence type="ECO:0000313" key="3">
    <source>
        <dbReference type="Proteomes" id="UP000265520"/>
    </source>
</evidence>
<dbReference type="PANTHER" id="PTHR46890">
    <property type="entry name" value="NON-LTR RETROLELEMENT REVERSE TRANSCRIPTASE-LIKE PROTEIN-RELATED"/>
    <property type="match status" value="1"/>
</dbReference>
<keyword evidence="3" id="KW-1185">Reference proteome</keyword>
<feature type="non-terminal residue" evidence="2">
    <location>
        <position position="1"/>
    </location>
</feature>
<name>A0A392NET9_9FABA</name>
<dbReference type="Proteomes" id="UP000265520">
    <property type="component" value="Unassembled WGS sequence"/>
</dbReference>
<dbReference type="InterPro" id="IPR043502">
    <property type="entry name" value="DNA/RNA_pol_sf"/>
</dbReference>
<dbReference type="InterPro" id="IPR052343">
    <property type="entry name" value="Retrotransposon-Effector_Assoc"/>
</dbReference>
<protein>
    <submittedName>
        <fullName evidence="2">RNA-directed DNA polymerase (Reverse transcriptase)</fullName>
    </submittedName>
</protein>
<keyword evidence="2" id="KW-0695">RNA-directed DNA polymerase</keyword>
<comment type="caution">
    <text evidence="2">The sequence shown here is derived from an EMBL/GenBank/DDBJ whole genome shotgun (WGS) entry which is preliminary data.</text>
</comment>
<dbReference type="GO" id="GO:0003964">
    <property type="term" value="F:RNA-directed DNA polymerase activity"/>
    <property type="evidence" value="ECO:0007669"/>
    <property type="project" value="UniProtKB-KW"/>
</dbReference>
<dbReference type="Pfam" id="PF00078">
    <property type="entry name" value="RVT_1"/>
    <property type="match status" value="1"/>
</dbReference>
<keyword evidence="2" id="KW-0808">Transferase</keyword>
<proteinExistence type="predicted"/>
<keyword evidence="2" id="KW-0548">Nucleotidyltransferase</keyword>
<dbReference type="SUPFAM" id="SSF56672">
    <property type="entry name" value="DNA/RNA polymerases"/>
    <property type="match status" value="1"/>
</dbReference>